<dbReference type="Proteomes" id="UP001596020">
    <property type="component" value="Unassembled WGS sequence"/>
</dbReference>
<evidence type="ECO:0000256" key="3">
    <source>
        <dbReference type="ARBA" id="ARBA00022692"/>
    </source>
</evidence>
<gene>
    <name evidence="7" type="ORF">ACFO3G_08825</name>
</gene>
<evidence type="ECO:0000256" key="2">
    <source>
        <dbReference type="ARBA" id="ARBA00022475"/>
    </source>
</evidence>
<accession>A0ABV9KAK5</accession>
<keyword evidence="2" id="KW-1003">Cell membrane</keyword>
<reference evidence="8" key="1">
    <citation type="journal article" date="2019" name="Int. J. Syst. Evol. Microbiol.">
        <title>The Global Catalogue of Microorganisms (GCM) 10K type strain sequencing project: providing services to taxonomists for standard genome sequencing and annotation.</title>
        <authorList>
            <consortium name="The Broad Institute Genomics Platform"/>
            <consortium name="The Broad Institute Genome Sequencing Center for Infectious Disease"/>
            <person name="Wu L."/>
            <person name="Ma J."/>
        </authorList>
    </citation>
    <scope>NUCLEOTIDE SEQUENCE [LARGE SCALE GENOMIC DNA]</scope>
    <source>
        <strain evidence="8">CGMCC 4.7357</strain>
    </source>
</reference>
<name>A0ABV9KAK5_9PORP</name>
<evidence type="ECO:0000256" key="1">
    <source>
        <dbReference type="ARBA" id="ARBA00004651"/>
    </source>
</evidence>
<keyword evidence="8" id="KW-1185">Reference proteome</keyword>
<dbReference type="InterPro" id="IPR001123">
    <property type="entry name" value="LeuE-type"/>
</dbReference>
<feature type="transmembrane region" description="Helical" evidence="6">
    <location>
        <begin position="152"/>
        <end position="174"/>
    </location>
</feature>
<evidence type="ECO:0000313" key="7">
    <source>
        <dbReference type="EMBL" id="MFC4666696.1"/>
    </source>
</evidence>
<dbReference type="RefSeq" id="WP_380080017.1">
    <property type="nucleotide sequence ID" value="NZ_JBHSGO010000213.1"/>
</dbReference>
<comment type="caution">
    <text evidence="7">The sequence shown here is derived from an EMBL/GenBank/DDBJ whole genome shotgun (WGS) entry which is preliminary data.</text>
</comment>
<sequence length="222" mass="24784">MLILILSTIIKAIAIGILVSAPMGPVGILCVKRTLHKGRGEGFMTGIGATISDFVYASITYLGVGFVTSFINDHEDVFTILGSVLLIGFAFYLYRSRTDYNVKDQKEDNNQLNYPKTIASSFLLTFSNPLIIFFFIALYARFNIVPEYTSPILGYLLVMICIIIGALLWWYIVTKLVDKLKDNISVMGLRWFNRIIAIIFALVGLIGIISTCFSLAINVPFR</sequence>
<evidence type="ECO:0000256" key="6">
    <source>
        <dbReference type="SAM" id="Phobius"/>
    </source>
</evidence>
<evidence type="ECO:0000313" key="8">
    <source>
        <dbReference type="Proteomes" id="UP001596020"/>
    </source>
</evidence>
<comment type="subcellular location">
    <subcellularLocation>
        <location evidence="1">Cell membrane</location>
        <topology evidence="1">Multi-pass membrane protein</topology>
    </subcellularLocation>
</comment>
<feature type="transmembrane region" description="Helical" evidence="6">
    <location>
        <begin position="12"/>
        <end position="31"/>
    </location>
</feature>
<proteinExistence type="predicted"/>
<keyword evidence="5 6" id="KW-0472">Membrane</keyword>
<organism evidence="7 8">
    <name type="scientific">Falsiporphyromonas endometrii</name>
    <dbReference type="NCBI Taxonomy" id="1387297"/>
    <lineage>
        <taxon>Bacteria</taxon>
        <taxon>Pseudomonadati</taxon>
        <taxon>Bacteroidota</taxon>
        <taxon>Bacteroidia</taxon>
        <taxon>Bacteroidales</taxon>
        <taxon>Porphyromonadaceae</taxon>
        <taxon>Falsiporphyromonas</taxon>
    </lineage>
</organism>
<feature type="transmembrane region" description="Helical" evidence="6">
    <location>
        <begin position="77"/>
        <end position="96"/>
    </location>
</feature>
<dbReference type="PANTHER" id="PTHR30086:SF20">
    <property type="entry name" value="ARGININE EXPORTER PROTEIN ARGO-RELATED"/>
    <property type="match status" value="1"/>
</dbReference>
<feature type="transmembrane region" description="Helical" evidence="6">
    <location>
        <begin position="43"/>
        <end position="71"/>
    </location>
</feature>
<keyword evidence="3 6" id="KW-0812">Transmembrane</keyword>
<evidence type="ECO:0000256" key="4">
    <source>
        <dbReference type="ARBA" id="ARBA00022989"/>
    </source>
</evidence>
<keyword evidence="4 6" id="KW-1133">Transmembrane helix</keyword>
<dbReference type="Pfam" id="PF01810">
    <property type="entry name" value="LysE"/>
    <property type="match status" value="1"/>
</dbReference>
<dbReference type="EMBL" id="JBHSGO010000213">
    <property type="protein sequence ID" value="MFC4666696.1"/>
    <property type="molecule type" value="Genomic_DNA"/>
</dbReference>
<evidence type="ECO:0000256" key="5">
    <source>
        <dbReference type="ARBA" id="ARBA00023136"/>
    </source>
</evidence>
<protein>
    <submittedName>
        <fullName evidence="7">LysE family translocator</fullName>
    </submittedName>
</protein>
<feature type="transmembrane region" description="Helical" evidence="6">
    <location>
        <begin position="117"/>
        <end position="140"/>
    </location>
</feature>
<feature type="transmembrane region" description="Helical" evidence="6">
    <location>
        <begin position="195"/>
        <end position="217"/>
    </location>
</feature>
<dbReference type="PANTHER" id="PTHR30086">
    <property type="entry name" value="ARGININE EXPORTER PROTEIN ARGO"/>
    <property type="match status" value="1"/>
</dbReference>